<evidence type="ECO:0000256" key="7">
    <source>
        <dbReference type="ARBA" id="ARBA00022801"/>
    </source>
</evidence>
<evidence type="ECO:0000256" key="15">
    <source>
        <dbReference type="RuleBase" id="RU364006"/>
    </source>
</evidence>
<dbReference type="InterPro" id="IPR006262">
    <property type="entry name" value="Cyt_deam_tetra"/>
</dbReference>
<dbReference type="PANTHER" id="PTHR11644:SF2">
    <property type="entry name" value="CYTIDINE DEAMINASE"/>
    <property type="match status" value="1"/>
</dbReference>
<feature type="active site" description="Proton donor" evidence="12">
    <location>
        <position position="54"/>
    </location>
</feature>
<dbReference type="Proteomes" id="UP000824130">
    <property type="component" value="Unassembled WGS sequence"/>
</dbReference>
<evidence type="ECO:0000256" key="1">
    <source>
        <dbReference type="ARBA" id="ARBA00001947"/>
    </source>
</evidence>
<evidence type="ECO:0000256" key="13">
    <source>
        <dbReference type="PIRSR" id="PIRSR606262-2"/>
    </source>
</evidence>
<dbReference type="AlphaFoldDB" id="A0A9D1N802"/>
<dbReference type="Gene3D" id="3.40.140.10">
    <property type="entry name" value="Cytidine Deaminase, domain 2"/>
    <property type="match status" value="1"/>
</dbReference>
<sequence>MMKELYDMAAAATINAYAPFSGFRVGAALLADSGKVYTGVNVENSSYGASICAERTALVKAVSEGERRFTAIAIAAVADGPVESLPCGICRQFMYEFSPEIYIITGTDRERLNVRSLKELLPLGFALDAAGR</sequence>
<dbReference type="CDD" id="cd01283">
    <property type="entry name" value="cytidine_deaminase"/>
    <property type="match status" value="1"/>
</dbReference>
<dbReference type="InterPro" id="IPR002125">
    <property type="entry name" value="CMP_dCMP_dom"/>
</dbReference>
<evidence type="ECO:0000256" key="6">
    <source>
        <dbReference type="ARBA" id="ARBA00022723"/>
    </source>
</evidence>
<feature type="binding site" evidence="13">
    <location>
        <begin position="41"/>
        <end position="47"/>
    </location>
    <ligand>
        <name>substrate</name>
    </ligand>
</feature>
<evidence type="ECO:0000256" key="12">
    <source>
        <dbReference type="PIRSR" id="PIRSR606262-1"/>
    </source>
</evidence>
<accession>A0A9D1N802</accession>
<comment type="catalytic activity">
    <reaction evidence="10 15">
        <text>2'-deoxycytidine + H2O + H(+) = 2'-deoxyuridine + NH4(+)</text>
        <dbReference type="Rhea" id="RHEA:13433"/>
        <dbReference type="ChEBI" id="CHEBI:15377"/>
        <dbReference type="ChEBI" id="CHEBI:15378"/>
        <dbReference type="ChEBI" id="CHEBI:15698"/>
        <dbReference type="ChEBI" id="CHEBI:16450"/>
        <dbReference type="ChEBI" id="CHEBI:28938"/>
        <dbReference type="EC" id="3.5.4.5"/>
    </reaction>
</comment>
<dbReference type="PROSITE" id="PS51747">
    <property type="entry name" value="CYT_DCMP_DEAMINASES_2"/>
    <property type="match status" value="1"/>
</dbReference>
<evidence type="ECO:0000313" key="17">
    <source>
        <dbReference type="EMBL" id="HIU96397.1"/>
    </source>
</evidence>
<feature type="binding site" evidence="14">
    <location>
        <position position="52"/>
    </location>
    <ligand>
        <name>Zn(2+)</name>
        <dbReference type="ChEBI" id="CHEBI:29105"/>
        <note>catalytic</note>
    </ligand>
</feature>
<evidence type="ECO:0000256" key="5">
    <source>
        <dbReference type="ARBA" id="ARBA00018266"/>
    </source>
</evidence>
<dbReference type="InterPro" id="IPR050202">
    <property type="entry name" value="Cyt/Deoxycyt_deaminase"/>
</dbReference>
<dbReference type="InterPro" id="IPR016193">
    <property type="entry name" value="Cytidine_deaminase-like"/>
</dbReference>
<dbReference type="InterPro" id="IPR016192">
    <property type="entry name" value="APOBEC/CMP_deaminase_Zn-bd"/>
</dbReference>
<keyword evidence="8 14" id="KW-0862">Zinc</keyword>
<dbReference type="NCBIfam" id="NF004064">
    <property type="entry name" value="PRK05578.1"/>
    <property type="match status" value="1"/>
</dbReference>
<dbReference type="PANTHER" id="PTHR11644">
    <property type="entry name" value="CYTIDINE DEAMINASE"/>
    <property type="match status" value="1"/>
</dbReference>
<feature type="binding site" evidence="14">
    <location>
        <position position="90"/>
    </location>
    <ligand>
        <name>Zn(2+)</name>
        <dbReference type="ChEBI" id="CHEBI:29105"/>
        <note>catalytic</note>
    </ligand>
</feature>
<dbReference type="GO" id="GO:0005829">
    <property type="term" value="C:cytosol"/>
    <property type="evidence" value="ECO:0007669"/>
    <property type="project" value="TreeGrafter"/>
</dbReference>
<comment type="similarity">
    <text evidence="3 15">Belongs to the cytidine and deoxycytidylate deaminase family.</text>
</comment>
<evidence type="ECO:0000313" key="18">
    <source>
        <dbReference type="Proteomes" id="UP000824130"/>
    </source>
</evidence>
<evidence type="ECO:0000256" key="14">
    <source>
        <dbReference type="PIRSR" id="PIRSR606262-3"/>
    </source>
</evidence>
<evidence type="ECO:0000256" key="11">
    <source>
        <dbReference type="ARBA" id="ARBA00049558"/>
    </source>
</evidence>
<dbReference type="Pfam" id="PF00383">
    <property type="entry name" value="dCMP_cyt_deam_1"/>
    <property type="match status" value="1"/>
</dbReference>
<evidence type="ECO:0000256" key="9">
    <source>
        <dbReference type="ARBA" id="ARBA00032005"/>
    </source>
</evidence>
<reference evidence="17" key="2">
    <citation type="journal article" date="2021" name="PeerJ">
        <title>Extensive microbial diversity within the chicken gut microbiome revealed by metagenomics and culture.</title>
        <authorList>
            <person name="Gilroy R."/>
            <person name="Ravi A."/>
            <person name="Getino M."/>
            <person name="Pursley I."/>
            <person name="Horton D.L."/>
            <person name="Alikhan N.F."/>
            <person name="Baker D."/>
            <person name="Gharbi K."/>
            <person name="Hall N."/>
            <person name="Watson M."/>
            <person name="Adriaenssens E.M."/>
            <person name="Foster-Nyarko E."/>
            <person name="Jarju S."/>
            <person name="Secka A."/>
            <person name="Antonio M."/>
            <person name="Oren A."/>
            <person name="Chaudhuri R.R."/>
            <person name="La Ragione R."/>
            <person name="Hildebrand F."/>
            <person name="Pallen M.J."/>
        </authorList>
    </citation>
    <scope>NUCLEOTIDE SEQUENCE</scope>
    <source>
        <strain evidence="17">ChiSjej4B22-8349</strain>
    </source>
</reference>
<reference evidence="17" key="1">
    <citation type="submission" date="2020-10" db="EMBL/GenBank/DDBJ databases">
        <authorList>
            <person name="Gilroy R."/>
        </authorList>
    </citation>
    <scope>NUCLEOTIDE SEQUENCE</scope>
    <source>
        <strain evidence="17">ChiSjej4B22-8349</strain>
    </source>
</reference>
<comment type="cofactor">
    <cofactor evidence="1 14 15">
        <name>Zn(2+)</name>
        <dbReference type="ChEBI" id="CHEBI:29105"/>
    </cofactor>
</comment>
<dbReference type="GO" id="GO:0008270">
    <property type="term" value="F:zinc ion binding"/>
    <property type="evidence" value="ECO:0007669"/>
    <property type="project" value="UniProtKB-UniRule"/>
</dbReference>
<dbReference type="PROSITE" id="PS00903">
    <property type="entry name" value="CYT_DCMP_DEAMINASES_1"/>
    <property type="match status" value="1"/>
</dbReference>
<evidence type="ECO:0000256" key="8">
    <source>
        <dbReference type="ARBA" id="ARBA00022833"/>
    </source>
</evidence>
<dbReference type="GO" id="GO:0055086">
    <property type="term" value="P:nucleobase-containing small molecule metabolic process"/>
    <property type="evidence" value="ECO:0007669"/>
    <property type="project" value="UniProtKB-ARBA"/>
</dbReference>
<evidence type="ECO:0000256" key="2">
    <source>
        <dbReference type="ARBA" id="ARBA00003949"/>
    </source>
</evidence>
<dbReference type="GO" id="GO:0072527">
    <property type="term" value="P:pyrimidine-containing compound metabolic process"/>
    <property type="evidence" value="ECO:0007669"/>
    <property type="project" value="UniProtKB-ARBA"/>
</dbReference>
<comment type="caution">
    <text evidence="17">The sequence shown here is derived from an EMBL/GenBank/DDBJ whole genome shotgun (WGS) entry which is preliminary data.</text>
</comment>
<protein>
    <recommendedName>
        <fullName evidence="5 15">Cytidine deaminase</fullName>
        <ecNumber evidence="4 15">3.5.4.5</ecNumber>
    </recommendedName>
    <alternativeName>
        <fullName evidence="9 15">Cytidine aminohydrolase</fullName>
    </alternativeName>
</protein>
<evidence type="ECO:0000259" key="16">
    <source>
        <dbReference type="PROSITE" id="PS51747"/>
    </source>
</evidence>
<evidence type="ECO:0000256" key="10">
    <source>
        <dbReference type="ARBA" id="ARBA00049252"/>
    </source>
</evidence>
<name>A0A9D1N802_9FIRM</name>
<keyword evidence="7 15" id="KW-0378">Hydrolase</keyword>
<keyword evidence="6 14" id="KW-0479">Metal-binding</keyword>
<feature type="domain" description="CMP/dCMP-type deaminase" evidence="16">
    <location>
        <begin position="1"/>
        <end position="128"/>
    </location>
</feature>
<dbReference type="SUPFAM" id="SSF53927">
    <property type="entry name" value="Cytidine deaminase-like"/>
    <property type="match status" value="1"/>
</dbReference>
<feature type="binding site" evidence="14">
    <location>
        <position position="87"/>
    </location>
    <ligand>
        <name>Zn(2+)</name>
        <dbReference type="ChEBI" id="CHEBI:29105"/>
        <note>catalytic</note>
    </ligand>
</feature>
<dbReference type="GO" id="GO:0042802">
    <property type="term" value="F:identical protein binding"/>
    <property type="evidence" value="ECO:0007669"/>
    <property type="project" value="UniProtKB-ARBA"/>
</dbReference>
<proteinExistence type="inferred from homology"/>
<dbReference type="GO" id="GO:0004126">
    <property type="term" value="F:cytidine deaminase activity"/>
    <property type="evidence" value="ECO:0007669"/>
    <property type="project" value="UniProtKB-UniRule"/>
</dbReference>
<dbReference type="FunFam" id="3.40.140.10:FF:000008">
    <property type="entry name" value="Cytidine deaminase"/>
    <property type="match status" value="1"/>
</dbReference>
<comment type="catalytic activity">
    <reaction evidence="11 15">
        <text>cytidine + H2O + H(+) = uridine + NH4(+)</text>
        <dbReference type="Rhea" id="RHEA:16069"/>
        <dbReference type="ChEBI" id="CHEBI:15377"/>
        <dbReference type="ChEBI" id="CHEBI:15378"/>
        <dbReference type="ChEBI" id="CHEBI:16704"/>
        <dbReference type="ChEBI" id="CHEBI:17562"/>
        <dbReference type="ChEBI" id="CHEBI:28938"/>
        <dbReference type="EC" id="3.5.4.5"/>
    </reaction>
</comment>
<gene>
    <name evidence="17" type="primary">cdd</name>
    <name evidence="17" type="ORF">IAD25_06820</name>
</gene>
<dbReference type="EMBL" id="DVOB01000148">
    <property type="protein sequence ID" value="HIU96397.1"/>
    <property type="molecule type" value="Genomic_DNA"/>
</dbReference>
<comment type="function">
    <text evidence="2 15">This enzyme scavenges exogenous and endogenous cytidine and 2'-deoxycytidine for UMP synthesis.</text>
</comment>
<evidence type="ECO:0000256" key="4">
    <source>
        <dbReference type="ARBA" id="ARBA00012783"/>
    </source>
</evidence>
<organism evidence="17 18">
    <name type="scientific">Candidatus Allocopromorpha excrementipullorum</name>
    <dbReference type="NCBI Taxonomy" id="2840743"/>
    <lineage>
        <taxon>Bacteria</taxon>
        <taxon>Bacillati</taxon>
        <taxon>Bacillota</taxon>
        <taxon>Clostridia</taxon>
        <taxon>Eubacteriales</taxon>
        <taxon>Eubacteriaceae</taxon>
        <taxon>Eubacteriaceae incertae sedis</taxon>
        <taxon>Candidatus Allocopromorpha</taxon>
    </lineage>
</organism>
<evidence type="ECO:0000256" key="3">
    <source>
        <dbReference type="ARBA" id="ARBA00006576"/>
    </source>
</evidence>
<dbReference type="NCBIfam" id="TIGR01354">
    <property type="entry name" value="cyt_deam_tetra"/>
    <property type="match status" value="1"/>
</dbReference>
<dbReference type="EC" id="3.5.4.5" evidence="4 15"/>